<name>A0A6C0E0D6_9ZZZZ</name>
<sequence>MSGCPHCDVIMKGSPSIFSRLKNEFKNYPNVQILQFQSGKDKEANGYTSFPTIKLSHNNKDEFYEGERSFEGMRDTIKRVL</sequence>
<evidence type="ECO:0000313" key="1">
    <source>
        <dbReference type="EMBL" id="QHT22060.1"/>
    </source>
</evidence>
<dbReference type="AlphaFoldDB" id="A0A6C0E0D6"/>
<evidence type="ECO:0008006" key="2">
    <source>
        <dbReference type="Google" id="ProtNLM"/>
    </source>
</evidence>
<dbReference type="CDD" id="cd02961">
    <property type="entry name" value="PDI_a_family"/>
    <property type="match status" value="1"/>
</dbReference>
<protein>
    <recommendedName>
        <fullName evidence="2">Thioredoxin domain-containing protein</fullName>
    </recommendedName>
</protein>
<dbReference type="Gene3D" id="3.40.30.10">
    <property type="entry name" value="Glutaredoxin"/>
    <property type="match status" value="1"/>
</dbReference>
<dbReference type="EMBL" id="MN739701">
    <property type="protein sequence ID" value="QHT22060.1"/>
    <property type="molecule type" value="Genomic_DNA"/>
</dbReference>
<organism evidence="1">
    <name type="scientific">viral metagenome</name>
    <dbReference type="NCBI Taxonomy" id="1070528"/>
    <lineage>
        <taxon>unclassified sequences</taxon>
        <taxon>metagenomes</taxon>
        <taxon>organismal metagenomes</taxon>
    </lineage>
</organism>
<dbReference type="SUPFAM" id="SSF52833">
    <property type="entry name" value="Thioredoxin-like"/>
    <property type="match status" value="1"/>
</dbReference>
<proteinExistence type="predicted"/>
<accession>A0A6C0E0D6</accession>
<reference evidence="1" key="1">
    <citation type="journal article" date="2020" name="Nature">
        <title>Giant virus diversity and host interactions through global metagenomics.</title>
        <authorList>
            <person name="Schulz F."/>
            <person name="Roux S."/>
            <person name="Paez-Espino D."/>
            <person name="Jungbluth S."/>
            <person name="Walsh D.A."/>
            <person name="Denef V.J."/>
            <person name="McMahon K.D."/>
            <person name="Konstantinidis K.T."/>
            <person name="Eloe-Fadrosh E.A."/>
            <person name="Kyrpides N.C."/>
            <person name="Woyke T."/>
        </authorList>
    </citation>
    <scope>NUCLEOTIDE SEQUENCE</scope>
    <source>
        <strain evidence="1">GVMAG-M-3300023179-103</strain>
    </source>
</reference>
<dbReference type="InterPro" id="IPR036249">
    <property type="entry name" value="Thioredoxin-like_sf"/>
</dbReference>